<reference evidence="3" key="1">
    <citation type="submission" date="2021-03" db="EMBL/GenBank/DDBJ databases">
        <authorList>
            <person name="Bekaert M."/>
        </authorList>
    </citation>
    <scope>NUCLEOTIDE SEQUENCE</scope>
</reference>
<dbReference type="Gene3D" id="3.60.10.10">
    <property type="entry name" value="Endonuclease/exonuclease/phosphatase"/>
    <property type="match status" value="1"/>
</dbReference>
<organism evidence="3 4">
    <name type="scientific">Mytilus edulis</name>
    <name type="common">Blue mussel</name>
    <dbReference type="NCBI Taxonomy" id="6550"/>
    <lineage>
        <taxon>Eukaryota</taxon>
        <taxon>Metazoa</taxon>
        <taxon>Spiralia</taxon>
        <taxon>Lophotrochozoa</taxon>
        <taxon>Mollusca</taxon>
        <taxon>Bivalvia</taxon>
        <taxon>Autobranchia</taxon>
        <taxon>Pteriomorphia</taxon>
        <taxon>Mytilida</taxon>
        <taxon>Mytiloidea</taxon>
        <taxon>Mytilidae</taxon>
        <taxon>Mytilinae</taxon>
        <taxon>Mytilus</taxon>
    </lineage>
</organism>
<dbReference type="EMBL" id="CAJPWZ010001104">
    <property type="protein sequence ID" value="CAG2208275.1"/>
    <property type="molecule type" value="Genomic_DNA"/>
</dbReference>
<dbReference type="OrthoDB" id="7476844at2759"/>
<feature type="region of interest" description="Disordered" evidence="1">
    <location>
        <begin position="46"/>
        <end position="67"/>
    </location>
</feature>
<dbReference type="Pfam" id="PF14529">
    <property type="entry name" value="Exo_endo_phos_2"/>
    <property type="match status" value="1"/>
</dbReference>
<sequence>MKELLPLEQRLRKKDEQLKLKETAIIENMSEKRKIQTLEAYKTTQGNGGTFHSIPNTENKGSHDSTSSDKLIVGIRDKVTNYVLGKVDEELNKLLNNSCNRSSNSEQFNPSQQSFYQQISFVQPHQYSPNQHSNQPYVTTQRPNHQFSSYGQPVFHNTSHVQPSHQYSNAYYQYDHIQNREQDIEINHSVNFHPDLNDDRNICKEILIEILPTEQKKVNKTELSHSNESYRNDKEVVNNQQSKGKSDPNWFHISLEDFNCKNILTCGPLFDELKDSIDIYLLQEHWLFHCQLNMLNDILLDYKGVGKAVDSSDPITPWRMPRGYGGTAILWKKNLDSIVTPLSIGNNRIQCIEINGDPNLIVISVYLPCKGSTNSQTEFQECIDLLNKILTTYELTHQIIIGGDFNEEIFGSNDSIRQKYIVSFMDEHCLCTKDIGKTFISANGSDCTAIDYILFQETFKESIINIKKCEFTGNVSDHYPLLVSLDFEITKSSNTKNRI</sequence>
<dbReference type="GO" id="GO:0003824">
    <property type="term" value="F:catalytic activity"/>
    <property type="evidence" value="ECO:0007669"/>
    <property type="project" value="InterPro"/>
</dbReference>
<gene>
    <name evidence="3" type="ORF">MEDL_22471</name>
</gene>
<dbReference type="Proteomes" id="UP000683360">
    <property type="component" value="Unassembled WGS sequence"/>
</dbReference>
<dbReference type="InterPro" id="IPR005135">
    <property type="entry name" value="Endo/exonuclease/phosphatase"/>
</dbReference>
<evidence type="ECO:0000313" key="3">
    <source>
        <dbReference type="EMBL" id="CAG2208275.1"/>
    </source>
</evidence>
<evidence type="ECO:0000259" key="2">
    <source>
        <dbReference type="Pfam" id="PF14529"/>
    </source>
</evidence>
<dbReference type="AlphaFoldDB" id="A0A8S3RPU5"/>
<proteinExistence type="predicted"/>
<dbReference type="SUPFAM" id="SSF56219">
    <property type="entry name" value="DNase I-like"/>
    <property type="match status" value="1"/>
</dbReference>
<evidence type="ECO:0000313" key="4">
    <source>
        <dbReference type="Proteomes" id="UP000683360"/>
    </source>
</evidence>
<comment type="caution">
    <text evidence="3">The sequence shown here is derived from an EMBL/GenBank/DDBJ whole genome shotgun (WGS) entry which is preliminary data.</text>
</comment>
<name>A0A8S3RPU5_MYTED</name>
<feature type="domain" description="Endonuclease/exonuclease/phosphatase" evidence="2">
    <location>
        <begin position="361"/>
        <end position="481"/>
    </location>
</feature>
<evidence type="ECO:0000256" key="1">
    <source>
        <dbReference type="SAM" id="MobiDB-lite"/>
    </source>
</evidence>
<keyword evidence="4" id="KW-1185">Reference proteome</keyword>
<dbReference type="InterPro" id="IPR036691">
    <property type="entry name" value="Endo/exonu/phosph_ase_sf"/>
</dbReference>
<protein>
    <recommendedName>
        <fullName evidence="2">Endonuclease/exonuclease/phosphatase domain-containing protein</fullName>
    </recommendedName>
</protein>
<accession>A0A8S3RPU5</accession>